<gene>
    <name evidence="3" type="ORF">P800_00856</name>
</gene>
<keyword evidence="2" id="KW-0812">Transmembrane</keyword>
<dbReference type="EMBL" id="AYHO01000002">
    <property type="protein sequence ID" value="ESJ96034.1"/>
    <property type="molecule type" value="Genomic_DNA"/>
</dbReference>
<evidence type="ECO:0000313" key="4">
    <source>
        <dbReference type="Proteomes" id="UP000018465"/>
    </source>
</evidence>
<keyword evidence="2" id="KW-1133">Transmembrane helix</keyword>
<sequence>MATTWSVTHILPVSEIIMNKNPIQSKLPEFGQSSMTSERLLQHPAPKPKQSMMKEVASNVAAWMVVFSVFLGLAIMVLHAADKEAAYQAEAIAKAVGEAK</sequence>
<organism evidence="3 4">
    <name type="scientific">Acinetobacter lwoffii NCTC 5866 = CIP 64.10 = NIPH 512</name>
    <dbReference type="NCBI Taxonomy" id="981327"/>
    <lineage>
        <taxon>Bacteria</taxon>
        <taxon>Pseudomonadati</taxon>
        <taxon>Pseudomonadota</taxon>
        <taxon>Gammaproteobacteria</taxon>
        <taxon>Moraxellales</taxon>
        <taxon>Moraxellaceae</taxon>
        <taxon>Acinetobacter</taxon>
    </lineage>
</organism>
<feature type="region of interest" description="Disordered" evidence="1">
    <location>
        <begin position="28"/>
        <end position="49"/>
    </location>
</feature>
<reference evidence="3 4" key="1">
    <citation type="submission" date="2013-10" db="EMBL/GenBank/DDBJ databases">
        <title>The Genome Sequence of Acinetobacter lwoffii NIPH 512.</title>
        <authorList>
            <consortium name="The Broad Institute Genomics Platform"/>
            <consortium name="The Broad Institute Genome Sequencing Center for Infectious Disease"/>
            <person name="Cerqueira G."/>
            <person name="Feldgarden M."/>
            <person name="Courvalin P."/>
            <person name="Grillot-Courvalin C."/>
            <person name="Clermont D."/>
            <person name="Rocha E."/>
            <person name="Yoon E.-J."/>
            <person name="Nemec A."/>
            <person name="Young S.K."/>
            <person name="Zeng Q."/>
            <person name="Gargeya S."/>
            <person name="Fitzgerald M."/>
            <person name="Abouelleil A."/>
            <person name="Alvarado L."/>
            <person name="Berlin A.M."/>
            <person name="Chapman S.B."/>
            <person name="Gainer-Dewar J."/>
            <person name="Goldberg J."/>
            <person name="Gnerre S."/>
            <person name="Griggs A."/>
            <person name="Gujja S."/>
            <person name="Hansen M."/>
            <person name="Howarth C."/>
            <person name="Imamovic A."/>
            <person name="Ireland A."/>
            <person name="Larimer J."/>
            <person name="McCowan C."/>
            <person name="Murphy C."/>
            <person name="Pearson M."/>
            <person name="Poon T.W."/>
            <person name="Priest M."/>
            <person name="Roberts A."/>
            <person name="Saif S."/>
            <person name="Shea T."/>
            <person name="Sykes S."/>
            <person name="Wortman J."/>
            <person name="Nusbaum C."/>
            <person name="Birren B."/>
        </authorList>
    </citation>
    <scope>NUCLEOTIDE SEQUENCE [LARGE SCALE GENOMIC DNA]</scope>
    <source>
        <strain evidence="3 4">NIPH 512</strain>
    </source>
</reference>
<name>A0ABP2ZEX4_ACILW</name>
<keyword evidence="2" id="KW-0472">Membrane</keyword>
<dbReference type="Proteomes" id="UP000018465">
    <property type="component" value="Unassembled WGS sequence"/>
</dbReference>
<feature type="transmembrane region" description="Helical" evidence="2">
    <location>
        <begin position="60"/>
        <end position="78"/>
    </location>
</feature>
<evidence type="ECO:0000313" key="3">
    <source>
        <dbReference type="EMBL" id="ESJ96034.1"/>
    </source>
</evidence>
<proteinExistence type="predicted"/>
<accession>A0ABP2ZEX4</accession>
<comment type="caution">
    <text evidence="3">The sequence shown here is derived from an EMBL/GenBank/DDBJ whole genome shotgun (WGS) entry which is preliminary data.</text>
</comment>
<keyword evidence="4" id="KW-1185">Reference proteome</keyword>
<evidence type="ECO:0000256" key="2">
    <source>
        <dbReference type="SAM" id="Phobius"/>
    </source>
</evidence>
<protein>
    <submittedName>
        <fullName evidence="3">Uncharacterized protein</fullName>
    </submittedName>
</protein>
<evidence type="ECO:0000256" key="1">
    <source>
        <dbReference type="SAM" id="MobiDB-lite"/>
    </source>
</evidence>